<dbReference type="AlphaFoldDB" id="A0A6A6USB7"/>
<evidence type="ECO:0000313" key="3">
    <source>
        <dbReference type="Proteomes" id="UP000799302"/>
    </source>
</evidence>
<sequence length="489" mass="54358">MFSLSRAHKGSNNLAGNRTSVASNLTTQSHKASHDGFFGKATKRIVSAFDHRASWATTSSAAMTEDQDPRYLSPQVASSDTASATSAEGRNSSGKRNRNYGPMIQGLLARFDPNFHSKEGPDWRASKENRDLSSSPIRWDIKEHPARETPLPKENPPQDESSESPESTDSPESPESPESAEDDFVEQPLLRSPTPAGRSTTVTSLLTEMLPPNGTLLKSKRDTQISETSIDWVNSTAMVEPLKTKGKESFGPFKGTLRAMKSRMDMKRESSSLKKQTMSLNPEMASSWEAKVDALAAWSEECLSKGRMPDMDLVVMRKANDVLTRKDSGGSDPSTASDEIVLLSPEQDLVECFSRESCHPHQTAYFAKILKEAKTILKDEQAKSSRHGWAKEVGRILVHHKCRVPLVFRIEAAHLLLQYRWPTLENTDLLTLAWQWCHQLERTPLVLTLMHTTQKLCDLQTGDLCLLESPGKPAPPKDGYAVKDRSRCL</sequence>
<keyword evidence="3" id="KW-1185">Reference proteome</keyword>
<reference evidence="2" key="1">
    <citation type="journal article" date="2020" name="Stud. Mycol.">
        <title>101 Dothideomycetes genomes: a test case for predicting lifestyles and emergence of pathogens.</title>
        <authorList>
            <person name="Haridas S."/>
            <person name="Albert R."/>
            <person name="Binder M."/>
            <person name="Bloem J."/>
            <person name="Labutti K."/>
            <person name="Salamov A."/>
            <person name="Andreopoulos B."/>
            <person name="Baker S."/>
            <person name="Barry K."/>
            <person name="Bills G."/>
            <person name="Bluhm B."/>
            <person name="Cannon C."/>
            <person name="Castanera R."/>
            <person name="Culley D."/>
            <person name="Daum C."/>
            <person name="Ezra D."/>
            <person name="Gonzalez J."/>
            <person name="Henrissat B."/>
            <person name="Kuo A."/>
            <person name="Liang C."/>
            <person name="Lipzen A."/>
            <person name="Lutzoni F."/>
            <person name="Magnuson J."/>
            <person name="Mondo S."/>
            <person name="Nolan M."/>
            <person name="Ohm R."/>
            <person name="Pangilinan J."/>
            <person name="Park H.-J."/>
            <person name="Ramirez L."/>
            <person name="Alfaro M."/>
            <person name="Sun H."/>
            <person name="Tritt A."/>
            <person name="Yoshinaga Y."/>
            <person name="Zwiers L.-H."/>
            <person name="Turgeon B."/>
            <person name="Goodwin S."/>
            <person name="Spatafora J."/>
            <person name="Crous P."/>
            <person name="Grigoriev I."/>
        </authorList>
    </citation>
    <scope>NUCLEOTIDE SEQUENCE</scope>
    <source>
        <strain evidence="2">CBS 115976</strain>
    </source>
</reference>
<feature type="region of interest" description="Disordered" evidence="1">
    <location>
        <begin position="113"/>
        <end position="201"/>
    </location>
</feature>
<evidence type="ECO:0000313" key="2">
    <source>
        <dbReference type="EMBL" id="KAF2674640.1"/>
    </source>
</evidence>
<feature type="compositionally biased region" description="Low complexity" evidence="1">
    <location>
        <begin position="77"/>
        <end position="87"/>
    </location>
</feature>
<protein>
    <submittedName>
        <fullName evidence="2">Uncharacterized protein</fullName>
    </submittedName>
</protein>
<gene>
    <name evidence="2" type="ORF">BT63DRAFT_408807</name>
</gene>
<feature type="compositionally biased region" description="Low complexity" evidence="1">
    <location>
        <begin position="164"/>
        <end position="177"/>
    </location>
</feature>
<proteinExistence type="predicted"/>
<feature type="region of interest" description="Disordered" evidence="1">
    <location>
        <begin position="58"/>
        <end position="101"/>
    </location>
</feature>
<dbReference type="Proteomes" id="UP000799302">
    <property type="component" value="Unassembled WGS sequence"/>
</dbReference>
<feature type="compositionally biased region" description="Basic and acidic residues" evidence="1">
    <location>
        <begin position="139"/>
        <end position="151"/>
    </location>
</feature>
<accession>A0A6A6USB7</accession>
<name>A0A6A6USB7_9PEZI</name>
<dbReference type="EMBL" id="MU004230">
    <property type="protein sequence ID" value="KAF2674640.1"/>
    <property type="molecule type" value="Genomic_DNA"/>
</dbReference>
<organism evidence="2 3">
    <name type="scientific">Microthyrium microscopicum</name>
    <dbReference type="NCBI Taxonomy" id="703497"/>
    <lineage>
        <taxon>Eukaryota</taxon>
        <taxon>Fungi</taxon>
        <taxon>Dikarya</taxon>
        <taxon>Ascomycota</taxon>
        <taxon>Pezizomycotina</taxon>
        <taxon>Dothideomycetes</taxon>
        <taxon>Dothideomycetes incertae sedis</taxon>
        <taxon>Microthyriales</taxon>
        <taxon>Microthyriaceae</taxon>
        <taxon>Microthyrium</taxon>
    </lineage>
</organism>
<evidence type="ECO:0000256" key="1">
    <source>
        <dbReference type="SAM" id="MobiDB-lite"/>
    </source>
</evidence>
<feature type="compositionally biased region" description="Basic and acidic residues" evidence="1">
    <location>
        <begin position="113"/>
        <end position="131"/>
    </location>
</feature>